<dbReference type="AlphaFoldDB" id="A0A3M7TMM5"/>
<evidence type="ECO:0000313" key="2">
    <source>
        <dbReference type="Proteomes" id="UP000278746"/>
    </source>
</evidence>
<sequence>MSKGKKKEKFYVEENETIANCLDRMSAAGYTPVRRMEEPVLKEVKRNGKTEVEVSHQRIMFEGKKKDE</sequence>
<gene>
    <name evidence="1" type="ORF">EBO34_15975</name>
</gene>
<protein>
    <submittedName>
        <fullName evidence="1">NETI motif-containing protein</fullName>
    </submittedName>
</protein>
<organism evidence="1 2">
    <name type="scientific">Alteribacter keqinensis</name>
    <dbReference type="NCBI Taxonomy" id="2483800"/>
    <lineage>
        <taxon>Bacteria</taxon>
        <taxon>Bacillati</taxon>
        <taxon>Bacillota</taxon>
        <taxon>Bacilli</taxon>
        <taxon>Bacillales</taxon>
        <taxon>Bacillaceae</taxon>
        <taxon>Alteribacter</taxon>
    </lineage>
</organism>
<comment type="caution">
    <text evidence="1">The sequence shown here is derived from an EMBL/GenBank/DDBJ whole genome shotgun (WGS) entry which is preliminary data.</text>
</comment>
<dbReference type="RefSeq" id="WP_122900429.1">
    <property type="nucleotide sequence ID" value="NZ_RHIB01000003.1"/>
</dbReference>
<accession>A0A3M7TMM5</accession>
<dbReference type="Pfam" id="PF14044">
    <property type="entry name" value="NETI"/>
    <property type="match status" value="1"/>
</dbReference>
<dbReference type="OrthoDB" id="2354098at2"/>
<keyword evidence="2" id="KW-1185">Reference proteome</keyword>
<evidence type="ECO:0000313" key="1">
    <source>
        <dbReference type="EMBL" id="RNA66712.1"/>
    </source>
</evidence>
<dbReference type="InterPro" id="IPR025930">
    <property type="entry name" value="NETI"/>
</dbReference>
<dbReference type="EMBL" id="RHIB01000003">
    <property type="protein sequence ID" value="RNA66712.1"/>
    <property type="molecule type" value="Genomic_DNA"/>
</dbReference>
<reference evidence="1 2" key="1">
    <citation type="submission" date="2018-10" db="EMBL/GenBank/DDBJ databases">
        <title>Bacillus Keqinensis sp. nov., a moderately halophilic bacterium isolated from a saline-alkaline lake.</title>
        <authorList>
            <person name="Wang H."/>
        </authorList>
    </citation>
    <scope>NUCLEOTIDE SEQUENCE [LARGE SCALE GENOMIC DNA]</scope>
    <source>
        <strain evidence="1 2">KQ-3</strain>
    </source>
</reference>
<name>A0A3M7TMM5_9BACI</name>
<dbReference type="Proteomes" id="UP000278746">
    <property type="component" value="Unassembled WGS sequence"/>
</dbReference>
<proteinExistence type="predicted"/>